<dbReference type="EMBL" id="JAZDUA010000218">
    <property type="protein sequence ID" value="KAK7863844.1"/>
    <property type="molecule type" value="Genomic_DNA"/>
</dbReference>
<keyword evidence="3" id="KW-1185">Reference proteome</keyword>
<comment type="caution">
    <text evidence="2">The sequence shown here is derived from an EMBL/GenBank/DDBJ whole genome shotgun (WGS) entry which is preliminary data.</text>
</comment>
<dbReference type="AlphaFoldDB" id="A0AAN9VTE3"/>
<organism evidence="2 3">
    <name type="scientific">Gryllus longicercus</name>
    <dbReference type="NCBI Taxonomy" id="2509291"/>
    <lineage>
        <taxon>Eukaryota</taxon>
        <taxon>Metazoa</taxon>
        <taxon>Ecdysozoa</taxon>
        <taxon>Arthropoda</taxon>
        <taxon>Hexapoda</taxon>
        <taxon>Insecta</taxon>
        <taxon>Pterygota</taxon>
        <taxon>Neoptera</taxon>
        <taxon>Polyneoptera</taxon>
        <taxon>Orthoptera</taxon>
        <taxon>Ensifera</taxon>
        <taxon>Gryllidea</taxon>
        <taxon>Grylloidea</taxon>
        <taxon>Gryllidae</taxon>
        <taxon>Gryllinae</taxon>
        <taxon>Gryllus</taxon>
    </lineage>
</organism>
<reference evidence="2 3" key="1">
    <citation type="submission" date="2024-03" db="EMBL/GenBank/DDBJ databases">
        <title>The genome assembly and annotation of the cricket Gryllus longicercus Weissman &amp; Gray.</title>
        <authorList>
            <person name="Szrajer S."/>
            <person name="Gray D."/>
            <person name="Ylla G."/>
        </authorList>
    </citation>
    <scope>NUCLEOTIDE SEQUENCE [LARGE SCALE GENOMIC DNA]</scope>
    <source>
        <strain evidence="2">DAG 2021-001</strain>
        <tissue evidence="2">Whole body minus gut</tissue>
    </source>
</reference>
<dbReference type="InterPro" id="IPR005055">
    <property type="entry name" value="A10/PebIII"/>
</dbReference>
<evidence type="ECO:0000256" key="1">
    <source>
        <dbReference type="SAM" id="SignalP"/>
    </source>
</evidence>
<proteinExistence type="predicted"/>
<dbReference type="Proteomes" id="UP001378592">
    <property type="component" value="Unassembled WGS sequence"/>
</dbReference>
<keyword evidence="1" id="KW-0732">Signal</keyword>
<evidence type="ECO:0000313" key="2">
    <source>
        <dbReference type="EMBL" id="KAK7863844.1"/>
    </source>
</evidence>
<dbReference type="InterPro" id="IPR036682">
    <property type="entry name" value="OS_D_A10/PebIII_sf"/>
</dbReference>
<dbReference type="PANTHER" id="PTHR11257">
    <property type="entry name" value="CHEMOSENSORY PROTEIN-RELATED"/>
    <property type="match status" value="1"/>
</dbReference>
<dbReference type="PANTHER" id="PTHR11257:SF8">
    <property type="entry name" value="GEO08457P1"/>
    <property type="match status" value="1"/>
</dbReference>
<dbReference type="Gene3D" id="1.10.2080.10">
    <property type="entry name" value="Insect odorant-binding protein A10/Ejaculatory bulb-specific protein 3"/>
    <property type="match status" value="1"/>
</dbReference>
<protein>
    <recommendedName>
        <fullName evidence="4">Chemosensory protein</fullName>
    </recommendedName>
</protein>
<feature type="chain" id="PRO_5043040069" description="Chemosensory protein" evidence="1">
    <location>
        <begin position="17"/>
        <end position="109"/>
    </location>
</feature>
<name>A0AAN9VTE3_9ORTH</name>
<dbReference type="Pfam" id="PF03392">
    <property type="entry name" value="OS-D"/>
    <property type="match status" value="1"/>
</dbReference>
<dbReference type="SUPFAM" id="SSF100910">
    <property type="entry name" value="Chemosensory protein Csp2"/>
    <property type="match status" value="1"/>
</dbReference>
<evidence type="ECO:0008006" key="4">
    <source>
        <dbReference type="Google" id="ProtNLM"/>
    </source>
</evidence>
<accession>A0AAN9VTE3</accession>
<evidence type="ECO:0000313" key="3">
    <source>
        <dbReference type="Proteomes" id="UP001378592"/>
    </source>
</evidence>
<feature type="signal peptide" evidence="1">
    <location>
        <begin position="1"/>
        <end position="16"/>
    </location>
</feature>
<sequence length="109" mass="11798">MKFLLVLAAVAALAAAQSIEEIGNRDISSLLADRALVMKQISCVLDQGPCDELGRGLKAAIPEILHNNCGRCNPKQASNARLVVGFLQRNYPRVYTAVENKYRKGGRSG</sequence>
<gene>
    <name evidence="2" type="ORF">R5R35_003328</name>
</gene>